<protein>
    <submittedName>
        <fullName evidence="4">CtpF protein</fullName>
    </submittedName>
</protein>
<sequence length="427" mass="46302">MTNLAYGTAAEDDEITQQELAAMQALRPIPRISIQAFCETDGVANPMERAGQDRRMAKAHLKVHMGGIPTAIEFYHSAPTPNLIVLETRAEPKEMLDQLGRLAEHCDPSSKVVVIGHYNDVGLYRELIRSGISEYVVAPVSMADIVAVVASIFVDPESEPIGRSVAFVGAKGGVGSSTIAHNVAWAMSSLFKSEVVVADLDLAFGTANINFDQDPAQGIAEAVFSPERIDEVYLDRLLAQCAEHLSLLAAPSTLERVYDFEPEAFSHIIDTAQRSAPMLVLDVPHIWSGWSKNTLIKADEIVITATPELANLRNTKNMVDMLKRLRPNDPPPRLILNQAGVPKRPEISAADFAEPLGISPIAVIPFEPLLFGNAANNGRMLGEMDAKNPVVAIVNEIAHVLTGRSEPKTRKKAGLGGLLGKFRRGKK</sequence>
<evidence type="ECO:0000256" key="1">
    <source>
        <dbReference type="ARBA" id="ARBA00022741"/>
    </source>
</evidence>
<dbReference type="InterPro" id="IPR050625">
    <property type="entry name" value="ParA/MinD_ATPase"/>
</dbReference>
<dbReference type="OrthoDB" id="9783172at2"/>
<proteinExistence type="predicted"/>
<reference evidence="4 5" key="1">
    <citation type="submission" date="2016-08" db="EMBL/GenBank/DDBJ databases">
        <title>Whole genome sequence of Mesorhizobium sp. strain UASWS1009 isolated from industrial sewage.</title>
        <authorList>
            <person name="Crovadore J."/>
            <person name="Calmin G."/>
            <person name="Chablais R."/>
            <person name="Cochard B."/>
            <person name="Lefort F."/>
        </authorList>
    </citation>
    <scope>NUCLEOTIDE SEQUENCE [LARGE SCALE GENOMIC DNA]</scope>
    <source>
        <strain evidence="4 5">UASWS1009</strain>
    </source>
</reference>
<dbReference type="PANTHER" id="PTHR43384">
    <property type="entry name" value="SEPTUM SITE-DETERMINING PROTEIN MIND HOMOLOG, CHLOROPLASTIC-RELATED"/>
    <property type="match status" value="1"/>
</dbReference>
<dbReference type="GO" id="GO:0016887">
    <property type="term" value="F:ATP hydrolysis activity"/>
    <property type="evidence" value="ECO:0007669"/>
    <property type="project" value="TreeGrafter"/>
</dbReference>
<dbReference type="EMBL" id="MDEO01000035">
    <property type="protein sequence ID" value="OCX14933.1"/>
    <property type="molecule type" value="Genomic_DNA"/>
</dbReference>
<dbReference type="RefSeq" id="WP_024922331.1">
    <property type="nucleotide sequence ID" value="NZ_MDEO01000035.1"/>
</dbReference>
<dbReference type="InterPro" id="IPR027417">
    <property type="entry name" value="P-loop_NTPase"/>
</dbReference>
<dbReference type="GO" id="GO:0051782">
    <property type="term" value="P:negative regulation of cell division"/>
    <property type="evidence" value="ECO:0007669"/>
    <property type="project" value="TreeGrafter"/>
</dbReference>
<keyword evidence="5" id="KW-1185">Reference proteome</keyword>
<dbReference type="PANTHER" id="PTHR43384:SF6">
    <property type="entry name" value="SEPTUM SITE-DETERMINING PROTEIN MIND HOMOLOG, CHLOROPLASTIC"/>
    <property type="match status" value="1"/>
</dbReference>
<feature type="domain" description="AAA" evidence="3">
    <location>
        <begin position="163"/>
        <end position="326"/>
    </location>
</feature>
<keyword evidence="2" id="KW-0067">ATP-binding</keyword>
<dbReference type="GO" id="GO:0009898">
    <property type="term" value="C:cytoplasmic side of plasma membrane"/>
    <property type="evidence" value="ECO:0007669"/>
    <property type="project" value="TreeGrafter"/>
</dbReference>
<accession>A0A1C2DJT9</accession>
<dbReference type="Gene3D" id="3.40.50.2300">
    <property type="match status" value="1"/>
</dbReference>
<keyword evidence="1" id="KW-0547">Nucleotide-binding</keyword>
<comment type="caution">
    <text evidence="4">The sequence shown here is derived from an EMBL/GenBank/DDBJ whole genome shotgun (WGS) entry which is preliminary data.</text>
</comment>
<dbReference type="GO" id="GO:0005829">
    <property type="term" value="C:cytosol"/>
    <property type="evidence" value="ECO:0007669"/>
    <property type="project" value="TreeGrafter"/>
</dbReference>
<organism evidence="4 5">
    <name type="scientific">Mesorhizobium hungaricum</name>
    <dbReference type="NCBI Taxonomy" id="1566387"/>
    <lineage>
        <taxon>Bacteria</taxon>
        <taxon>Pseudomonadati</taxon>
        <taxon>Pseudomonadota</taxon>
        <taxon>Alphaproteobacteria</taxon>
        <taxon>Hyphomicrobiales</taxon>
        <taxon>Phyllobacteriaceae</taxon>
        <taxon>Mesorhizobium</taxon>
    </lineage>
</organism>
<dbReference type="InterPro" id="IPR011006">
    <property type="entry name" value="CheY-like_superfamily"/>
</dbReference>
<dbReference type="AlphaFoldDB" id="A0A1C2DJT9"/>
<dbReference type="STRING" id="1566387.QV13_21270"/>
<dbReference type="Pfam" id="PF13614">
    <property type="entry name" value="AAA_31"/>
    <property type="match status" value="1"/>
</dbReference>
<dbReference type="Proteomes" id="UP000094412">
    <property type="component" value="Unassembled WGS sequence"/>
</dbReference>
<name>A0A1C2DJT9_9HYPH</name>
<evidence type="ECO:0000313" key="4">
    <source>
        <dbReference type="EMBL" id="OCX14933.1"/>
    </source>
</evidence>
<evidence type="ECO:0000259" key="3">
    <source>
        <dbReference type="Pfam" id="PF13614"/>
    </source>
</evidence>
<gene>
    <name evidence="4" type="ORF">QV13_21270</name>
</gene>
<evidence type="ECO:0000256" key="2">
    <source>
        <dbReference type="ARBA" id="ARBA00022840"/>
    </source>
</evidence>
<dbReference type="GO" id="GO:0005524">
    <property type="term" value="F:ATP binding"/>
    <property type="evidence" value="ECO:0007669"/>
    <property type="project" value="UniProtKB-KW"/>
</dbReference>
<dbReference type="InterPro" id="IPR025669">
    <property type="entry name" value="AAA_dom"/>
</dbReference>
<dbReference type="Gene3D" id="3.40.50.300">
    <property type="entry name" value="P-loop containing nucleotide triphosphate hydrolases"/>
    <property type="match status" value="1"/>
</dbReference>
<dbReference type="SUPFAM" id="SSF52540">
    <property type="entry name" value="P-loop containing nucleoside triphosphate hydrolases"/>
    <property type="match status" value="1"/>
</dbReference>
<dbReference type="SUPFAM" id="SSF52172">
    <property type="entry name" value="CheY-like"/>
    <property type="match status" value="1"/>
</dbReference>
<evidence type="ECO:0000313" key="5">
    <source>
        <dbReference type="Proteomes" id="UP000094412"/>
    </source>
</evidence>